<feature type="transmembrane region" description="Helical" evidence="7">
    <location>
        <begin position="218"/>
        <end position="239"/>
    </location>
</feature>
<dbReference type="CDD" id="cd17321">
    <property type="entry name" value="MFS_MMR_MDR_like"/>
    <property type="match status" value="1"/>
</dbReference>
<keyword evidence="3" id="KW-1003">Cell membrane</keyword>
<keyword evidence="2" id="KW-0813">Transport</keyword>
<evidence type="ECO:0000256" key="3">
    <source>
        <dbReference type="ARBA" id="ARBA00022475"/>
    </source>
</evidence>
<dbReference type="GO" id="GO:0022857">
    <property type="term" value="F:transmembrane transporter activity"/>
    <property type="evidence" value="ECO:0007669"/>
    <property type="project" value="InterPro"/>
</dbReference>
<keyword evidence="4 7" id="KW-0812">Transmembrane</keyword>
<feature type="transmembrane region" description="Helical" evidence="7">
    <location>
        <begin position="72"/>
        <end position="95"/>
    </location>
</feature>
<dbReference type="SUPFAM" id="SSF103473">
    <property type="entry name" value="MFS general substrate transporter"/>
    <property type="match status" value="1"/>
</dbReference>
<evidence type="ECO:0000256" key="7">
    <source>
        <dbReference type="SAM" id="Phobius"/>
    </source>
</evidence>
<evidence type="ECO:0000313" key="9">
    <source>
        <dbReference type="EMBL" id="KAB2349065.1"/>
    </source>
</evidence>
<dbReference type="PROSITE" id="PS50850">
    <property type="entry name" value="MFS"/>
    <property type="match status" value="1"/>
</dbReference>
<dbReference type="RefSeq" id="WP_151560839.1">
    <property type="nucleotide sequence ID" value="NZ_WBMT01000006.1"/>
</dbReference>
<evidence type="ECO:0000313" key="10">
    <source>
        <dbReference type="Proteomes" id="UP000468735"/>
    </source>
</evidence>
<feature type="domain" description="Major facilitator superfamily (MFS) profile" evidence="8">
    <location>
        <begin position="6"/>
        <end position="441"/>
    </location>
</feature>
<evidence type="ECO:0000256" key="5">
    <source>
        <dbReference type="ARBA" id="ARBA00022989"/>
    </source>
</evidence>
<evidence type="ECO:0000256" key="6">
    <source>
        <dbReference type="ARBA" id="ARBA00023136"/>
    </source>
</evidence>
<gene>
    <name evidence="9" type="ORF">F8566_15170</name>
</gene>
<protein>
    <submittedName>
        <fullName evidence="9">MFS transporter</fullName>
    </submittedName>
</protein>
<dbReference type="Proteomes" id="UP000468735">
    <property type="component" value="Unassembled WGS sequence"/>
</dbReference>
<dbReference type="Pfam" id="PF07690">
    <property type="entry name" value="MFS_1"/>
    <property type="match status" value="1"/>
</dbReference>
<proteinExistence type="predicted"/>
<feature type="transmembrane region" description="Helical" evidence="7">
    <location>
        <begin position="319"/>
        <end position="342"/>
    </location>
</feature>
<dbReference type="OrthoDB" id="3534162at2"/>
<feature type="transmembrane region" description="Helical" evidence="7">
    <location>
        <begin position="348"/>
        <end position="368"/>
    </location>
</feature>
<evidence type="ECO:0000256" key="2">
    <source>
        <dbReference type="ARBA" id="ARBA00022448"/>
    </source>
</evidence>
<feature type="transmembrane region" description="Helical" evidence="7">
    <location>
        <begin position="260"/>
        <end position="279"/>
    </location>
</feature>
<dbReference type="GO" id="GO:0005886">
    <property type="term" value="C:plasma membrane"/>
    <property type="evidence" value="ECO:0007669"/>
    <property type="project" value="UniProtKB-SubCell"/>
</dbReference>
<keyword evidence="10" id="KW-1185">Reference proteome</keyword>
<feature type="transmembrane region" description="Helical" evidence="7">
    <location>
        <begin position="159"/>
        <end position="180"/>
    </location>
</feature>
<dbReference type="InterPro" id="IPR020846">
    <property type="entry name" value="MFS_dom"/>
</dbReference>
<comment type="caution">
    <text evidence="9">The sequence shown here is derived from an EMBL/GenBank/DDBJ whole genome shotgun (WGS) entry which is preliminary data.</text>
</comment>
<feature type="transmembrane region" description="Helical" evidence="7">
    <location>
        <begin position="192"/>
        <end position="212"/>
    </location>
</feature>
<dbReference type="Gene3D" id="1.20.1250.20">
    <property type="entry name" value="MFS general substrate transporter like domains"/>
    <property type="match status" value="2"/>
</dbReference>
<keyword evidence="5 7" id="KW-1133">Transmembrane helix</keyword>
<dbReference type="PANTHER" id="PTHR42718">
    <property type="entry name" value="MAJOR FACILITATOR SUPERFAMILY MULTIDRUG TRANSPORTER MFSC"/>
    <property type="match status" value="1"/>
</dbReference>
<comment type="subcellular location">
    <subcellularLocation>
        <location evidence="1">Cell membrane</location>
        <topology evidence="1">Multi-pass membrane protein</topology>
    </subcellularLocation>
</comment>
<feature type="transmembrane region" description="Helical" evidence="7">
    <location>
        <begin position="43"/>
        <end position="60"/>
    </location>
</feature>
<feature type="transmembrane region" description="Helical" evidence="7">
    <location>
        <begin position="101"/>
        <end position="120"/>
    </location>
</feature>
<evidence type="ECO:0000256" key="1">
    <source>
        <dbReference type="ARBA" id="ARBA00004651"/>
    </source>
</evidence>
<evidence type="ECO:0000256" key="4">
    <source>
        <dbReference type="ARBA" id="ARBA00022692"/>
    </source>
</evidence>
<reference evidence="9 10" key="1">
    <citation type="submission" date="2019-09" db="EMBL/GenBank/DDBJ databases">
        <title>Actinomadura physcomitrii sp. nov., a novel actinomycete isolated from moss [Physcomitrium sphaericum (Ludw) Fuernr].</title>
        <authorList>
            <person name="Zhuang X."/>
            <person name="Liu C."/>
        </authorList>
    </citation>
    <scope>NUCLEOTIDE SEQUENCE [LARGE SCALE GENOMIC DNA]</scope>
    <source>
        <strain evidence="9 10">HMC1</strain>
    </source>
</reference>
<feature type="transmembrane region" description="Helical" evidence="7">
    <location>
        <begin position="417"/>
        <end position="436"/>
    </location>
</feature>
<sequence>MRRGALLAVLCAAQVMLVLDLVVVTVALPAMRADLGIAEGDLQWVVTAYGLAYGGFMIVAGRAGDLYGHRRVLVTGLVVFIAASALAGLAAGAPLMFGARALQGLGAALVSPAALALVVTGFAEGEARNRALGIWGAVGSGGAAAAGLVGGVLTDLVDWRAVFLVNLPIGVLVILVVLWAVPGGRPAGRARLDLPGSVLLTAGAVLFVAAVSRAAGGVTFRVLGMAAGAVGLLGAFVVVERAVRAPVVRLSMFRDPHVRYGNLVCALIASAALVTQFFATLHLQNVAGLGALATGLVFAPVTLIIVVVSGKAGALVSRFGARATLVAAAGCTALGLLAMAAGPAAIDGWAALLPGLLISGLGAGLAYAPSMMVATTGVADAEQGLASGLLNTSFQLGAPLGLALMSTVAAVAGGYQAAFLAALVFPALVLVAVQALPRESPAPQPE</sequence>
<keyword evidence="6 7" id="KW-0472">Membrane</keyword>
<dbReference type="InterPro" id="IPR036259">
    <property type="entry name" value="MFS_trans_sf"/>
</dbReference>
<organism evidence="9 10">
    <name type="scientific">Actinomadura rudentiformis</name>
    <dbReference type="NCBI Taxonomy" id="359158"/>
    <lineage>
        <taxon>Bacteria</taxon>
        <taxon>Bacillati</taxon>
        <taxon>Actinomycetota</taxon>
        <taxon>Actinomycetes</taxon>
        <taxon>Streptosporangiales</taxon>
        <taxon>Thermomonosporaceae</taxon>
        <taxon>Actinomadura</taxon>
    </lineage>
</organism>
<feature type="transmembrane region" description="Helical" evidence="7">
    <location>
        <begin position="132"/>
        <end position="153"/>
    </location>
</feature>
<dbReference type="AlphaFoldDB" id="A0A6H9YPI5"/>
<accession>A0A6H9YPI5</accession>
<dbReference type="EMBL" id="WBMT01000006">
    <property type="protein sequence ID" value="KAB2349065.1"/>
    <property type="molecule type" value="Genomic_DNA"/>
</dbReference>
<dbReference type="PRINTS" id="PR01036">
    <property type="entry name" value="TCRTETB"/>
</dbReference>
<evidence type="ECO:0000259" key="8">
    <source>
        <dbReference type="PROSITE" id="PS50850"/>
    </source>
</evidence>
<dbReference type="PANTHER" id="PTHR42718:SF46">
    <property type="entry name" value="BLR6921 PROTEIN"/>
    <property type="match status" value="1"/>
</dbReference>
<feature type="transmembrane region" description="Helical" evidence="7">
    <location>
        <begin position="285"/>
        <end position="307"/>
    </location>
</feature>
<dbReference type="InterPro" id="IPR011701">
    <property type="entry name" value="MFS"/>
</dbReference>
<name>A0A6H9YPI5_9ACTN</name>